<keyword evidence="1" id="KW-0328">Glycosyltransferase</keyword>
<dbReference type="Gene3D" id="1.10.150.50">
    <property type="entry name" value="Transcription Factor, Ets-1"/>
    <property type="match status" value="1"/>
</dbReference>
<dbReference type="InterPro" id="IPR051712">
    <property type="entry name" value="ARTD-AVP"/>
</dbReference>
<feature type="domain" description="PARP catalytic" evidence="3">
    <location>
        <begin position="51"/>
        <end position="219"/>
    </location>
</feature>
<dbReference type="InterPro" id="IPR012317">
    <property type="entry name" value="Poly(ADP-ribose)pol_cat_dom"/>
</dbReference>
<dbReference type="WBParaSite" id="GPUH_0002486701-mRNA-1">
    <property type="protein sequence ID" value="GPUH_0002486701-mRNA-1"/>
    <property type="gene ID" value="GPUH_0002486701"/>
</dbReference>
<protein>
    <recommendedName>
        <fullName evidence="1">Poly [ADP-ribose] polymerase</fullName>
        <shortName evidence="1">PARP</shortName>
        <ecNumber evidence="1">2.4.2.-</ecNumber>
    </recommendedName>
</protein>
<keyword evidence="1" id="KW-0520">NAD</keyword>
<dbReference type="SUPFAM" id="SSF56399">
    <property type="entry name" value="ADP-ribosylation"/>
    <property type="match status" value="1"/>
</dbReference>
<evidence type="ECO:0000256" key="1">
    <source>
        <dbReference type="RuleBase" id="RU362114"/>
    </source>
</evidence>
<name>A0A183EV46_9BILA</name>
<dbReference type="PANTHER" id="PTHR45740">
    <property type="entry name" value="POLY [ADP-RIBOSE] POLYMERASE"/>
    <property type="match status" value="1"/>
</dbReference>
<dbReference type="PROSITE" id="PS50105">
    <property type="entry name" value="SAM_DOMAIN"/>
    <property type="match status" value="1"/>
</dbReference>
<keyword evidence="5" id="KW-1185">Reference proteome</keyword>
<feature type="domain" description="SAM" evidence="2">
    <location>
        <begin position="1"/>
        <end position="59"/>
    </location>
</feature>
<keyword evidence="1" id="KW-0808">Transferase</keyword>
<dbReference type="AlphaFoldDB" id="A0A183EV46"/>
<dbReference type="Pfam" id="PF00644">
    <property type="entry name" value="PARP"/>
    <property type="match status" value="1"/>
</dbReference>
<dbReference type="GO" id="GO:0003950">
    <property type="term" value="F:NAD+ poly-ADP-ribosyltransferase activity"/>
    <property type="evidence" value="ECO:0007669"/>
    <property type="project" value="UniProtKB-UniRule"/>
</dbReference>
<dbReference type="InterPro" id="IPR013761">
    <property type="entry name" value="SAM/pointed_sf"/>
</dbReference>
<evidence type="ECO:0000313" key="4">
    <source>
        <dbReference type="EMBL" id="VDN43398.1"/>
    </source>
</evidence>
<dbReference type="GO" id="GO:1990404">
    <property type="term" value="F:NAD+-protein mono-ADP-ribosyltransferase activity"/>
    <property type="evidence" value="ECO:0007669"/>
    <property type="project" value="TreeGrafter"/>
</dbReference>
<evidence type="ECO:0000313" key="5">
    <source>
        <dbReference type="Proteomes" id="UP000271098"/>
    </source>
</evidence>
<accession>A0A183EV46</accession>
<dbReference type="PROSITE" id="PS51059">
    <property type="entry name" value="PARP_CATALYTIC"/>
    <property type="match status" value="1"/>
</dbReference>
<dbReference type="Pfam" id="PF07647">
    <property type="entry name" value="SAM_2"/>
    <property type="match status" value="1"/>
</dbReference>
<dbReference type="EMBL" id="UYRT01102716">
    <property type="protein sequence ID" value="VDN43398.1"/>
    <property type="molecule type" value="Genomic_DNA"/>
</dbReference>
<dbReference type="EC" id="2.4.2.-" evidence="1"/>
<dbReference type="SUPFAM" id="SSF47769">
    <property type="entry name" value="SAM/Pointed domain"/>
    <property type="match status" value="1"/>
</dbReference>
<dbReference type="OrthoDB" id="20872at2759"/>
<reference evidence="4 5" key="2">
    <citation type="submission" date="2018-11" db="EMBL/GenBank/DDBJ databases">
        <authorList>
            <consortium name="Pathogen Informatics"/>
        </authorList>
    </citation>
    <scope>NUCLEOTIDE SEQUENCE [LARGE SCALE GENOMIC DNA]</scope>
</reference>
<dbReference type="Proteomes" id="UP000271098">
    <property type="component" value="Unassembled WGS sequence"/>
</dbReference>
<evidence type="ECO:0000313" key="6">
    <source>
        <dbReference type="WBParaSite" id="GPUH_0002486701-mRNA-1"/>
    </source>
</evidence>
<sequence>MEEFLSTIGLDPLINLFAKEQITLDVLSSMTHDDLKAIGIDAFGVRFRLLKNIENASMVSQGTVLVQIENSHEQFRQIEEALNSSIVPHRDANVGGTYTRFEVVEIQNIINRKVYERYIRRREDIAEENCGEHNEKLLYHGSPFIHSIVQKGFDERYSYMGGMFGAGIYFAEHSSKSNQYVFGMAGSGCSLHHDRSCYICVRHLLLCRVTLGRCFVQVR</sequence>
<evidence type="ECO:0000259" key="3">
    <source>
        <dbReference type="PROSITE" id="PS51059"/>
    </source>
</evidence>
<reference evidence="6" key="1">
    <citation type="submission" date="2016-06" db="UniProtKB">
        <authorList>
            <consortium name="WormBaseParasite"/>
        </authorList>
    </citation>
    <scope>IDENTIFICATION</scope>
</reference>
<dbReference type="PANTHER" id="PTHR45740:SF17">
    <property type="entry name" value="POLY [ADP-RIBOSE] POLYMERASE TANKYRASE-2-LIKE"/>
    <property type="match status" value="1"/>
</dbReference>
<evidence type="ECO:0000259" key="2">
    <source>
        <dbReference type="PROSITE" id="PS50105"/>
    </source>
</evidence>
<gene>
    <name evidence="4" type="ORF">GPUH_LOCUS24837</name>
</gene>
<proteinExistence type="predicted"/>
<dbReference type="InterPro" id="IPR001660">
    <property type="entry name" value="SAM"/>
</dbReference>
<dbReference type="GO" id="GO:0005634">
    <property type="term" value="C:nucleus"/>
    <property type="evidence" value="ECO:0007669"/>
    <property type="project" value="TreeGrafter"/>
</dbReference>
<dbReference type="Gene3D" id="3.90.228.10">
    <property type="match status" value="1"/>
</dbReference>
<organism evidence="6">
    <name type="scientific">Gongylonema pulchrum</name>
    <dbReference type="NCBI Taxonomy" id="637853"/>
    <lineage>
        <taxon>Eukaryota</taxon>
        <taxon>Metazoa</taxon>
        <taxon>Ecdysozoa</taxon>
        <taxon>Nematoda</taxon>
        <taxon>Chromadorea</taxon>
        <taxon>Rhabditida</taxon>
        <taxon>Spirurina</taxon>
        <taxon>Spiruromorpha</taxon>
        <taxon>Spiruroidea</taxon>
        <taxon>Gongylonematidae</taxon>
        <taxon>Gongylonema</taxon>
    </lineage>
</organism>